<feature type="chain" id="PRO_5018101580" evidence="2">
    <location>
        <begin position="23"/>
        <end position="443"/>
    </location>
</feature>
<dbReference type="RefSeq" id="WP_125135941.1">
    <property type="nucleotide sequence ID" value="NZ_LR130778.1"/>
</dbReference>
<organism evidence="3 4">
    <name type="scientific">Petrocella atlantisensis</name>
    <dbReference type="NCBI Taxonomy" id="2173034"/>
    <lineage>
        <taxon>Bacteria</taxon>
        <taxon>Bacillati</taxon>
        <taxon>Bacillota</taxon>
        <taxon>Clostridia</taxon>
        <taxon>Lachnospirales</taxon>
        <taxon>Vallitaleaceae</taxon>
        <taxon>Petrocella</taxon>
    </lineage>
</organism>
<feature type="signal peptide" evidence="2">
    <location>
        <begin position="1"/>
        <end position="22"/>
    </location>
</feature>
<dbReference type="OrthoDB" id="9768630at2"/>
<dbReference type="SUPFAM" id="SSF53850">
    <property type="entry name" value="Periplasmic binding protein-like II"/>
    <property type="match status" value="1"/>
</dbReference>
<dbReference type="PROSITE" id="PS51257">
    <property type="entry name" value="PROKAR_LIPOPROTEIN"/>
    <property type="match status" value="1"/>
</dbReference>
<dbReference type="InterPro" id="IPR050490">
    <property type="entry name" value="Bact_solute-bd_prot1"/>
</dbReference>
<name>A0A3P7RUG3_9FIRM</name>
<keyword evidence="2" id="KW-0732">Signal</keyword>
<feature type="region of interest" description="Disordered" evidence="1">
    <location>
        <begin position="22"/>
        <end position="47"/>
    </location>
</feature>
<evidence type="ECO:0000256" key="1">
    <source>
        <dbReference type="SAM" id="MobiDB-lite"/>
    </source>
</evidence>
<keyword evidence="4" id="KW-1185">Reference proteome</keyword>
<accession>A0A3P7RUG3</accession>
<dbReference type="InterPro" id="IPR006059">
    <property type="entry name" value="SBP"/>
</dbReference>
<sequence length="443" mass="48081">MKKFLSILLVVAMLGTIAGCGATETETQPETTGTETTETETTGAETTEPQKLTIWAWDPNFNIAIMNRAGEIYKESNADVEFEVVDFAKGDLEQKLHTMLASGTTDGLPDIVLIEDYNSQKYLQSYPGSFEDLTGKINHSDFAEYKVALMTMDDSVYGVPFDSGVAGTYYRTDYLAEAGFSPEDMNNITWDRFIEIGEEVFEKTGHQMLATDPYDGGLMRIMLNGAGSWYFDNDGNPTIANNVALAEAARIYTDIVNSPMTKKTSGWGEWVGALNTGDVASITTGVWITGSVKAEPSQSGMWALAPVPRLDVPGAVNASNLGGSSWYVLSSSANKDLAVDFLNETFGKDVDFYQEILISNGAVGSYLPSASGEAYSAGDPFFGDQVVFGEFAKWMDEIPSLNYGLYTYEADAAILAEMASIYEGGSVEEAMARAEEQVKAQIQ</sequence>
<dbReference type="AlphaFoldDB" id="A0A3P7RUG3"/>
<evidence type="ECO:0000313" key="4">
    <source>
        <dbReference type="Proteomes" id="UP000279029"/>
    </source>
</evidence>
<evidence type="ECO:0000313" key="3">
    <source>
        <dbReference type="EMBL" id="VDN46422.1"/>
    </source>
</evidence>
<dbReference type="PANTHER" id="PTHR43649">
    <property type="entry name" value="ARABINOSE-BINDING PROTEIN-RELATED"/>
    <property type="match status" value="1"/>
</dbReference>
<gene>
    <name evidence="3" type="primary">lacE</name>
    <name evidence="3" type="ORF">PATL70BA_0563</name>
</gene>
<proteinExistence type="predicted"/>
<dbReference type="PANTHER" id="PTHR43649:SF32">
    <property type="entry name" value="SUGAR BINDING SECRETED PROTEIN"/>
    <property type="match status" value="1"/>
</dbReference>
<dbReference type="Pfam" id="PF13416">
    <property type="entry name" value="SBP_bac_8"/>
    <property type="match status" value="1"/>
</dbReference>
<dbReference type="Gene3D" id="3.40.190.10">
    <property type="entry name" value="Periplasmic binding protein-like II"/>
    <property type="match status" value="1"/>
</dbReference>
<evidence type="ECO:0000256" key="2">
    <source>
        <dbReference type="SAM" id="SignalP"/>
    </source>
</evidence>
<protein>
    <submittedName>
        <fullName evidence="3">Lactose-binding protein</fullName>
    </submittedName>
</protein>
<dbReference type="KEGG" id="cbar:PATL70BA_0563"/>
<dbReference type="Proteomes" id="UP000279029">
    <property type="component" value="Chromosome"/>
</dbReference>
<dbReference type="EMBL" id="LR130778">
    <property type="protein sequence ID" value="VDN46422.1"/>
    <property type="molecule type" value="Genomic_DNA"/>
</dbReference>
<reference evidence="3 4" key="1">
    <citation type="submission" date="2018-09" db="EMBL/GenBank/DDBJ databases">
        <authorList>
            <person name="Postec A."/>
        </authorList>
    </citation>
    <scope>NUCLEOTIDE SEQUENCE [LARGE SCALE GENOMIC DNA]</scope>
    <source>
        <strain evidence="3">70B-A</strain>
    </source>
</reference>